<name>A0AAU7N488_9VIRU</name>
<dbReference type="EMBL" id="PP848464">
    <property type="protein sequence ID" value="XBQ68781.1"/>
    <property type="molecule type" value="Genomic_DNA"/>
</dbReference>
<organism evidence="1">
    <name type="scientific">Nitrosopumivirus cobalaminus</name>
    <dbReference type="NCBI Taxonomy" id="3158414"/>
    <lineage>
        <taxon>Viruses</taxon>
    </lineage>
</organism>
<gene>
    <name evidence="1" type="ORF">ZGOWGMRN_CDS_0047</name>
</gene>
<accession>A0AAU7N488</accession>
<evidence type="ECO:0000313" key="1">
    <source>
        <dbReference type="EMBL" id="XBQ68781.1"/>
    </source>
</evidence>
<proteinExistence type="predicted"/>
<protein>
    <submittedName>
        <fullName evidence="1">Uncharacterized protein</fullName>
    </submittedName>
</protein>
<reference evidence="1" key="1">
    <citation type="submission" date="2024-05" db="EMBL/GenBank/DDBJ databases">
        <title>The simplest Porifera holobiont: glass sponge Aphrocallistes beatrix thrives with only two symbionts.</title>
        <authorList>
            <person name="N Garritano A."/>
            <person name="A Allen M."/>
            <person name="Thomas T."/>
        </authorList>
    </citation>
    <scope>NUCLEOTIDE SEQUENCE</scope>
    <source>
        <strain evidence="1">AB1</strain>
    </source>
</reference>
<sequence>MDNTATQTYEVLHEIRELPRKTQIDHVRRTLLRELNLDVTERFIELYQMAGMSHADVDWAIAQAADDRYIEVNG</sequence>